<organism evidence="1 2">
    <name type="scientific">Dreissena polymorpha</name>
    <name type="common">Zebra mussel</name>
    <name type="synonym">Mytilus polymorpha</name>
    <dbReference type="NCBI Taxonomy" id="45954"/>
    <lineage>
        <taxon>Eukaryota</taxon>
        <taxon>Metazoa</taxon>
        <taxon>Spiralia</taxon>
        <taxon>Lophotrochozoa</taxon>
        <taxon>Mollusca</taxon>
        <taxon>Bivalvia</taxon>
        <taxon>Autobranchia</taxon>
        <taxon>Heteroconchia</taxon>
        <taxon>Euheterodonta</taxon>
        <taxon>Imparidentia</taxon>
        <taxon>Neoheterodontei</taxon>
        <taxon>Myida</taxon>
        <taxon>Dreissenoidea</taxon>
        <taxon>Dreissenidae</taxon>
        <taxon>Dreissena</taxon>
    </lineage>
</organism>
<protein>
    <submittedName>
        <fullName evidence="1">Uncharacterized protein</fullName>
    </submittedName>
</protein>
<dbReference type="EMBL" id="JAIWYP010000009">
    <property type="protein sequence ID" value="KAH3776846.1"/>
    <property type="molecule type" value="Genomic_DNA"/>
</dbReference>
<evidence type="ECO:0000313" key="1">
    <source>
        <dbReference type="EMBL" id="KAH3776846.1"/>
    </source>
</evidence>
<reference evidence="1" key="1">
    <citation type="journal article" date="2019" name="bioRxiv">
        <title>The Genome of the Zebra Mussel, Dreissena polymorpha: A Resource for Invasive Species Research.</title>
        <authorList>
            <person name="McCartney M.A."/>
            <person name="Auch B."/>
            <person name="Kono T."/>
            <person name="Mallez S."/>
            <person name="Zhang Y."/>
            <person name="Obille A."/>
            <person name="Becker A."/>
            <person name="Abrahante J.E."/>
            <person name="Garbe J."/>
            <person name="Badalamenti J.P."/>
            <person name="Herman A."/>
            <person name="Mangelson H."/>
            <person name="Liachko I."/>
            <person name="Sullivan S."/>
            <person name="Sone E.D."/>
            <person name="Koren S."/>
            <person name="Silverstein K.A.T."/>
            <person name="Beckman K.B."/>
            <person name="Gohl D.M."/>
        </authorList>
    </citation>
    <scope>NUCLEOTIDE SEQUENCE</scope>
    <source>
        <strain evidence="1">Duluth1</strain>
        <tissue evidence="1">Whole animal</tissue>
    </source>
</reference>
<comment type="caution">
    <text evidence="1">The sequence shown here is derived from an EMBL/GenBank/DDBJ whole genome shotgun (WGS) entry which is preliminary data.</text>
</comment>
<evidence type="ECO:0000313" key="2">
    <source>
        <dbReference type="Proteomes" id="UP000828390"/>
    </source>
</evidence>
<accession>A0A9D4EDV0</accession>
<keyword evidence="2" id="KW-1185">Reference proteome</keyword>
<gene>
    <name evidence="1" type="ORF">DPMN_178280</name>
</gene>
<proteinExistence type="predicted"/>
<dbReference type="Proteomes" id="UP000828390">
    <property type="component" value="Unassembled WGS sequence"/>
</dbReference>
<sequence>MQGAAYEALEVAQGAVRLAETVVEGAQIALKAAQVVVNESRVAVDSAVAGLNIIEKGNETVMYVIEKANNGL</sequence>
<name>A0A9D4EDV0_DREPO</name>
<dbReference type="AlphaFoldDB" id="A0A9D4EDV0"/>
<reference evidence="1" key="2">
    <citation type="submission" date="2020-11" db="EMBL/GenBank/DDBJ databases">
        <authorList>
            <person name="McCartney M.A."/>
            <person name="Auch B."/>
            <person name="Kono T."/>
            <person name="Mallez S."/>
            <person name="Becker A."/>
            <person name="Gohl D.M."/>
            <person name="Silverstein K.A.T."/>
            <person name="Koren S."/>
            <person name="Bechman K.B."/>
            <person name="Herman A."/>
            <person name="Abrahante J.E."/>
            <person name="Garbe J."/>
        </authorList>
    </citation>
    <scope>NUCLEOTIDE SEQUENCE</scope>
    <source>
        <strain evidence="1">Duluth1</strain>
        <tissue evidence="1">Whole animal</tissue>
    </source>
</reference>